<accession>A0A6A5Z3M3</accession>
<dbReference type="InterPro" id="IPR011009">
    <property type="entry name" value="Kinase-like_dom_sf"/>
</dbReference>
<dbReference type="EMBL" id="ML977327">
    <property type="protein sequence ID" value="KAF2113666.1"/>
    <property type="molecule type" value="Genomic_DNA"/>
</dbReference>
<dbReference type="GO" id="GO:0016301">
    <property type="term" value="F:kinase activity"/>
    <property type="evidence" value="ECO:0007669"/>
    <property type="project" value="UniProtKB-KW"/>
</dbReference>
<sequence length="468" mass="52484">MLRSITTRRKSLLRFFLFVLVLLVVRHAFLSPTPSMPKPPSPDDVASSLLAEKGLQLQSLKVIQSLWAGYGYICQLNASPSTKTSPDSSGQTTRSTSTANSGISTPLEGQPGSYILKLITPPPAKPEDESHIRKILSYQVEQYFYTHLAPQMPASIPVAECLASINEHHPDGSSTTAMILSDLKESFPLAGEKREILNATQVHAAIDWLASFHGFWWPKVKTLNRALLVRPPLEEAQLRQLHAQHGKSTMPTTVWLNGGYTYLSTRRSEFSTLAADHDSEWNEPLTDWIEGDVSLAEMVANVLAPREKEQGWGPTEEYVTLIHGDVKSENLFTTASGEDVAFYDFQYTGLGLGVCDLAKLFTCSVPLGLLTSSTRVPRELGMQPEEEALLRRYLAKVKNTARKGYDWDIFVRHWETALVDWLRFQASWGFWGNTEWLEARVRHIIKDENWRQGIIGNRTYAERGSPVA</sequence>
<dbReference type="PANTHER" id="PTHR11012:SF30">
    <property type="entry name" value="PROTEIN KINASE-LIKE DOMAIN-CONTAINING"/>
    <property type="match status" value="1"/>
</dbReference>
<feature type="chain" id="PRO_5025499587" evidence="2">
    <location>
        <begin position="29"/>
        <end position="468"/>
    </location>
</feature>
<keyword evidence="4" id="KW-1185">Reference proteome</keyword>
<keyword evidence="2" id="KW-0732">Signal</keyword>
<dbReference type="OrthoDB" id="411145at2759"/>
<proteinExistence type="predicted"/>
<feature type="compositionally biased region" description="Polar residues" evidence="1">
    <location>
        <begin position="80"/>
        <end position="104"/>
    </location>
</feature>
<dbReference type="Proteomes" id="UP000799770">
    <property type="component" value="Unassembled WGS sequence"/>
</dbReference>
<reference evidence="3" key="1">
    <citation type="journal article" date="2020" name="Stud. Mycol.">
        <title>101 Dothideomycetes genomes: a test case for predicting lifestyles and emergence of pathogens.</title>
        <authorList>
            <person name="Haridas S."/>
            <person name="Albert R."/>
            <person name="Binder M."/>
            <person name="Bloem J."/>
            <person name="Labutti K."/>
            <person name="Salamov A."/>
            <person name="Andreopoulos B."/>
            <person name="Baker S."/>
            <person name="Barry K."/>
            <person name="Bills G."/>
            <person name="Bluhm B."/>
            <person name="Cannon C."/>
            <person name="Castanera R."/>
            <person name="Culley D."/>
            <person name="Daum C."/>
            <person name="Ezra D."/>
            <person name="Gonzalez J."/>
            <person name="Henrissat B."/>
            <person name="Kuo A."/>
            <person name="Liang C."/>
            <person name="Lipzen A."/>
            <person name="Lutzoni F."/>
            <person name="Magnuson J."/>
            <person name="Mondo S."/>
            <person name="Nolan M."/>
            <person name="Ohm R."/>
            <person name="Pangilinan J."/>
            <person name="Park H.-J."/>
            <person name="Ramirez L."/>
            <person name="Alfaro M."/>
            <person name="Sun H."/>
            <person name="Tritt A."/>
            <person name="Yoshinaga Y."/>
            <person name="Zwiers L.-H."/>
            <person name="Turgeon B."/>
            <person name="Goodwin S."/>
            <person name="Spatafora J."/>
            <person name="Crous P."/>
            <person name="Grigoriev I."/>
        </authorList>
    </citation>
    <scope>NUCLEOTIDE SEQUENCE</scope>
    <source>
        <strain evidence="3">CBS 627.86</strain>
    </source>
</reference>
<evidence type="ECO:0000256" key="2">
    <source>
        <dbReference type="SAM" id="SignalP"/>
    </source>
</evidence>
<evidence type="ECO:0000313" key="4">
    <source>
        <dbReference type="Proteomes" id="UP000799770"/>
    </source>
</evidence>
<dbReference type="Pfam" id="PF02958">
    <property type="entry name" value="EcKL"/>
    <property type="match status" value="1"/>
</dbReference>
<organism evidence="3 4">
    <name type="scientific">Lophiotrema nucula</name>
    <dbReference type="NCBI Taxonomy" id="690887"/>
    <lineage>
        <taxon>Eukaryota</taxon>
        <taxon>Fungi</taxon>
        <taxon>Dikarya</taxon>
        <taxon>Ascomycota</taxon>
        <taxon>Pezizomycotina</taxon>
        <taxon>Dothideomycetes</taxon>
        <taxon>Pleosporomycetidae</taxon>
        <taxon>Pleosporales</taxon>
        <taxon>Lophiotremataceae</taxon>
        <taxon>Lophiotrema</taxon>
    </lineage>
</organism>
<feature type="region of interest" description="Disordered" evidence="1">
    <location>
        <begin position="80"/>
        <end position="109"/>
    </location>
</feature>
<dbReference type="PANTHER" id="PTHR11012">
    <property type="entry name" value="PROTEIN KINASE-LIKE DOMAIN-CONTAINING"/>
    <property type="match status" value="1"/>
</dbReference>
<dbReference type="Gene3D" id="3.90.1200.10">
    <property type="match status" value="1"/>
</dbReference>
<feature type="signal peptide" evidence="2">
    <location>
        <begin position="1"/>
        <end position="28"/>
    </location>
</feature>
<keyword evidence="3" id="KW-0808">Transferase</keyword>
<evidence type="ECO:0000313" key="3">
    <source>
        <dbReference type="EMBL" id="KAF2113666.1"/>
    </source>
</evidence>
<gene>
    <name evidence="3" type="ORF">BDV96DRAFT_578189</name>
</gene>
<name>A0A6A5Z3M3_9PLEO</name>
<protein>
    <submittedName>
        <fullName evidence="3">Kinase-like domain-containing protein</fullName>
    </submittedName>
</protein>
<dbReference type="AlphaFoldDB" id="A0A6A5Z3M3"/>
<keyword evidence="3" id="KW-0418">Kinase</keyword>
<evidence type="ECO:0000256" key="1">
    <source>
        <dbReference type="SAM" id="MobiDB-lite"/>
    </source>
</evidence>
<dbReference type="SUPFAM" id="SSF56112">
    <property type="entry name" value="Protein kinase-like (PK-like)"/>
    <property type="match status" value="1"/>
</dbReference>
<dbReference type="InterPro" id="IPR004119">
    <property type="entry name" value="EcKL"/>
</dbReference>